<keyword evidence="1" id="KW-1133">Transmembrane helix</keyword>
<keyword evidence="1" id="KW-0812">Transmembrane</keyword>
<comment type="caution">
    <text evidence="2">The sequence shown here is derived from an EMBL/GenBank/DDBJ whole genome shotgun (WGS) entry which is preliminary data.</text>
</comment>
<evidence type="ECO:0000313" key="3">
    <source>
        <dbReference type="Proteomes" id="UP000317617"/>
    </source>
</evidence>
<sequence length="109" mass="11612">MLWLDLSAWCFGGFLLANAVPHAVSGMMGRPFQTPFASPPGRGLSSAPVNVVWGFANIVAGAALVCHVGHFTFTNIEDSAVFLLGAFVSALFMARHFGRLHGGDRPDRP</sequence>
<dbReference type="STRING" id="104099.AD949_00750"/>
<accession>A0A4Y3TPG0</accession>
<feature type="transmembrane region" description="Helical" evidence="1">
    <location>
        <begin position="80"/>
        <end position="98"/>
    </location>
</feature>
<proteinExistence type="predicted"/>
<organism evidence="2 3">
    <name type="scientific">Acetobacter orleanensis</name>
    <dbReference type="NCBI Taxonomy" id="104099"/>
    <lineage>
        <taxon>Bacteria</taxon>
        <taxon>Pseudomonadati</taxon>
        <taxon>Pseudomonadota</taxon>
        <taxon>Alphaproteobacteria</taxon>
        <taxon>Acetobacterales</taxon>
        <taxon>Acetobacteraceae</taxon>
        <taxon>Acetobacter</taxon>
    </lineage>
</organism>
<dbReference type="OrthoDB" id="7365954at2"/>
<protein>
    <submittedName>
        <fullName evidence="2">Uncharacterized protein</fullName>
    </submittedName>
</protein>
<dbReference type="RefSeq" id="WP_048834580.1">
    <property type="nucleotide sequence ID" value="NZ_BJMU01000010.1"/>
</dbReference>
<feature type="transmembrane region" description="Helical" evidence="1">
    <location>
        <begin position="50"/>
        <end position="73"/>
    </location>
</feature>
<dbReference type="AlphaFoldDB" id="A0A4Y3TPG0"/>
<evidence type="ECO:0000313" key="2">
    <source>
        <dbReference type="EMBL" id="GEB83349.1"/>
    </source>
</evidence>
<dbReference type="EMBL" id="BJMU01000010">
    <property type="protein sequence ID" value="GEB83349.1"/>
    <property type="molecule type" value="Genomic_DNA"/>
</dbReference>
<dbReference type="Proteomes" id="UP000317617">
    <property type="component" value="Unassembled WGS sequence"/>
</dbReference>
<evidence type="ECO:0000256" key="1">
    <source>
        <dbReference type="SAM" id="Phobius"/>
    </source>
</evidence>
<keyword evidence="3" id="KW-1185">Reference proteome</keyword>
<name>A0A4Y3TPG0_9PROT</name>
<gene>
    <name evidence="2" type="ORF">AOR01nite_18260</name>
</gene>
<reference evidence="2 3" key="1">
    <citation type="submission" date="2019-06" db="EMBL/GenBank/DDBJ databases">
        <title>Whole genome shotgun sequence of Acetobacter orleanensis NBRC 13752.</title>
        <authorList>
            <person name="Hosoyama A."/>
            <person name="Uohara A."/>
            <person name="Ohji S."/>
            <person name="Ichikawa N."/>
        </authorList>
    </citation>
    <scope>NUCLEOTIDE SEQUENCE [LARGE SCALE GENOMIC DNA]</scope>
    <source>
        <strain evidence="2 3">NBRC 13752</strain>
    </source>
</reference>
<keyword evidence="1" id="KW-0472">Membrane</keyword>